<evidence type="ECO:0000256" key="5">
    <source>
        <dbReference type="ARBA" id="ARBA00022792"/>
    </source>
</evidence>
<dbReference type="PANTHER" id="PTHR31586">
    <property type="entry name" value="CYTOCHROME C OXIDASE PROTEIN 20"/>
    <property type="match status" value="1"/>
</dbReference>
<evidence type="ECO:0000256" key="8">
    <source>
        <dbReference type="ARBA" id="ARBA00023136"/>
    </source>
</evidence>
<evidence type="ECO:0000256" key="6">
    <source>
        <dbReference type="ARBA" id="ARBA00022989"/>
    </source>
</evidence>
<keyword evidence="11" id="KW-1185">Reference proteome</keyword>
<accession>G8JT44</accession>
<dbReference type="RefSeq" id="XP_003646014.1">
    <property type="nucleotide sequence ID" value="XM_003645966.1"/>
</dbReference>
<dbReference type="eggNOG" id="ENOG502S3BD">
    <property type="taxonomic scope" value="Eukaryota"/>
</dbReference>
<dbReference type="GO" id="GO:0051082">
    <property type="term" value="F:unfolded protein binding"/>
    <property type="evidence" value="ECO:0007669"/>
    <property type="project" value="EnsemblFungi"/>
</dbReference>
<comment type="similarity">
    <text evidence="2 9">Belongs to the COX20 family.</text>
</comment>
<dbReference type="FunCoup" id="G8JT44">
    <property type="interactions" value="240"/>
</dbReference>
<proteinExistence type="inferred from homology"/>
<dbReference type="AlphaFoldDB" id="G8JT44"/>
<keyword evidence="5 9" id="KW-0999">Mitochondrion inner membrane</keyword>
<reference evidence="11" key="1">
    <citation type="journal article" date="2012" name="G3 (Bethesda)">
        <title>Pichia sorbitophila, an interspecies yeast hybrid reveals early steps of genome resolution following polyploidization.</title>
        <authorList>
            <person name="Leh Louis V."/>
            <person name="Despons L."/>
            <person name="Friedrich A."/>
            <person name="Martin T."/>
            <person name="Durrens P."/>
            <person name="Casaregola S."/>
            <person name="Neuveglise C."/>
            <person name="Fairhead C."/>
            <person name="Marck C."/>
            <person name="Cruz J.A."/>
            <person name="Straub M.L."/>
            <person name="Kugler V."/>
            <person name="Sacerdot C."/>
            <person name="Uzunov Z."/>
            <person name="Thierry A."/>
            <person name="Weiss S."/>
            <person name="Bleykasten C."/>
            <person name="De Montigny J."/>
            <person name="Jacques N."/>
            <person name="Jung P."/>
            <person name="Lemaire M."/>
            <person name="Mallet S."/>
            <person name="Morel G."/>
            <person name="Richard G.F."/>
            <person name="Sarkar A."/>
            <person name="Savel G."/>
            <person name="Schacherer J."/>
            <person name="Seret M.L."/>
            <person name="Talla E."/>
            <person name="Samson G."/>
            <person name="Jubin C."/>
            <person name="Poulain J."/>
            <person name="Vacherie B."/>
            <person name="Barbe V."/>
            <person name="Pelletier E."/>
            <person name="Sherman D.J."/>
            <person name="Westhof E."/>
            <person name="Weissenbach J."/>
            <person name="Baret P.V."/>
            <person name="Wincker P."/>
            <person name="Gaillardin C."/>
            <person name="Dujon B."/>
            <person name="Souciet J.L."/>
        </authorList>
    </citation>
    <scope>NUCLEOTIDE SEQUENCE [LARGE SCALE GENOMIC DNA]</scope>
    <source>
        <strain evidence="11">CBS 270.75 / DBVPG 7215 / KCTC 17166 / NRRL Y-17582</strain>
    </source>
</reference>
<dbReference type="Pfam" id="PF12597">
    <property type="entry name" value="Cox20"/>
    <property type="match status" value="1"/>
</dbReference>
<dbReference type="PIRSF" id="PIRSF007871">
    <property type="entry name" value="Cox20"/>
    <property type="match status" value="1"/>
</dbReference>
<dbReference type="EMBL" id="CP002500">
    <property type="protein sequence ID" value="AET39197.1"/>
    <property type="molecule type" value="Genomic_DNA"/>
</dbReference>
<evidence type="ECO:0000256" key="9">
    <source>
        <dbReference type="PIRNR" id="PIRNR007871"/>
    </source>
</evidence>
<dbReference type="OMA" id="IVGWEQC"/>
<keyword evidence="7 9" id="KW-0496">Mitochondrion</keyword>
<keyword evidence="6" id="KW-1133">Transmembrane helix</keyword>
<comment type="function">
    <text evidence="9">Involved in the assembly of the cytochrome c oxidase complex.</text>
</comment>
<evidence type="ECO:0000256" key="7">
    <source>
        <dbReference type="ARBA" id="ARBA00023128"/>
    </source>
</evidence>
<dbReference type="InterPro" id="IPR022533">
    <property type="entry name" value="Cox20"/>
</dbReference>
<dbReference type="GO" id="GO:0005743">
    <property type="term" value="C:mitochondrial inner membrane"/>
    <property type="evidence" value="ECO:0007669"/>
    <property type="project" value="UniProtKB-SubCell"/>
</dbReference>
<dbReference type="InParanoid" id="G8JT44"/>
<dbReference type="GeneID" id="11469322"/>
<keyword evidence="8 9" id="KW-0472">Membrane</keyword>
<dbReference type="OrthoDB" id="14603at2759"/>
<evidence type="ECO:0000256" key="1">
    <source>
        <dbReference type="ARBA" id="ARBA00004273"/>
    </source>
</evidence>
<evidence type="ECO:0000313" key="10">
    <source>
        <dbReference type="EMBL" id="AET39197.1"/>
    </source>
</evidence>
<dbReference type="Proteomes" id="UP000006790">
    <property type="component" value="Chromosome 4"/>
</dbReference>
<organism evidence="10 11">
    <name type="scientific">Eremothecium cymbalariae (strain CBS 270.75 / DBVPG 7215 / KCTC 17166 / NRRL Y-17582)</name>
    <name type="common">Yeast</name>
    <dbReference type="NCBI Taxonomy" id="931890"/>
    <lineage>
        <taxon>Eukaryota</taxon>
        <taxon>Fungi</taxon>
        <taxon>Dikarya</taxon>
        <taxon>Ascomycota</taxon>
        <taxon>Saccharomycotina</taxon>
        <taxon>Saccharomycetes</taxon>
        <taxon>Saccharomycetales</taxon>
        <taxon>Saccharomycetaceae</taxon>
        <taxon>Eremothecium</taxon>
    </lineage>
</organism>
<dbReference type="KEGG" id="erc:Ecym_4118"/>
<dbReference type="GO" id="GO:0043069">
    <property type="term" value="P:negative regulation of programmed cell death"/>
    <property type="evidence" value="ECO:0007669"/>
    <property type="project" value="EnsemblFungi"/>
</dbReference>
<gene>
    <name evidence="10" type="ordered locus">Ecym_4118</name>
</gene>
<dbReference type="HOGENOM" id="CLU_125578_0_0_1"/>
<dbReference type="GO" id="GO:0033617">
    <property type="term" value="P:mitochondrial respiratory chain complex IV assembly"/>
    <property type="evidence" value="ECO:0007669"/>
    <property type="project" value="EnsemblFungi"/>
</dbReference>
<comment type="subcellular location">
    <subcellularLocation>
        <location evidence="1 9">Mitochondrion inner membrane</location>
    </subcellularLocation>
</comment>
<evidence type="ECO:0000256" key="4">
    <source>
        <dbReference type="ARBA" id="ARBA00022692"/>
    </source>
</evidence>
<evidence type="ECO:0000313" key="11">
    <source>
        <dbReference type="Proteomes" id="UP000006790"/>
    </source>
</evidence>
<name>G8JT44_ERECY</name>
<evidence type="ECO:0000256" key="2">
    <source>
        <dbReference type="ARBA" id="ARBA00009575"/>
    </source>
</evidence>
<dbReference type="PANTHER" id="PTHR31586:SF1">
    <property type="entry name" value="CYTOCHROME C OXIDASE ASSEMBLY PROTEIN COX20, MITOCHONDRIAL"/>
    <property type="match status" value="1"/>
</dbReference>
<evidence type="ECO:0000256" key="3">
    <source>
        <dbReference type="ARBA" id="ARBA00017689"/>
    </source>
</evidence>
<keyword evidence="4" id="KW-0812">Transmembrane</keyword>
<sequence length="200" mass="22552">MVWPFSSGTGVNMEDADADGHVSQADDKLLKERQPSNYVRGKKLLLEDTPPRFGTEISSGKYAKQQESSTLKEAWKTVTWNDFSFGKLASIPCFREAGMAGFSSMMVVWSVMFLYHKNPAKASNWSVGGLVLGSIVGWEHCRMQRRRSFMIAQMAKKTVAAKEAPMLHKPVNDARVREEWAKHGSSLEAGADKKPWYKFW</sequence>
<protein>
    <recommendedName>
        <fullName evidence="3 9">Cytochrome c oxidase assembly protein COX20, mitochondrial</fullName>
    </recommendedName>
</protein>